<dbReference type="Gramene" id="RZC56612">
    <property type="protein sequence ID" value="RZC56612"/>
    <property type="gene ID" value="C5167_015469"/>
</dbReference>
<accession>A0A4Y7J980</accession>
<proteinExistence type="predicted"/>
<reference evidence="1 2" key="1">
    <citation type="journal article" date="2018" name="Science">
        <title>The opium poppy genome and morphinan production.</title>
        <authorList>
            <person name="Guo L."/>
            <person name="Winzer T."/>
            <person name="Yang X."/>
            <person name="Li Y."/>
            <person name="Ning Z."/>
            <person name="He Z."/>
            <person name="Teodor R."/>
            <person name="Lu Y."/>
            <person name="Bowser T.A."/>
            <person name="Graham I.A."/>
            <person name="Ye K."/>
        </authorList>
    </citation>
    <scope>NUCLEOTIDE SEQUENCE [LARGE SCALE GENOMIC DNA]</scope>
    <source>
        <strain evidence="2">cv. HN1</strain>
        <tissue evidence="1">Leaves</tissue>
    </source>
</reference>
<evidence type="ECO:0000313" key="2">
    <source>
        <dbReference type="Proteomes" id="UP000316621"/>
    </source>
</evidence>
<dbReference type="EMBL" id="CM010717">
    <property type="protein sequence ID" value="RZC56612.1"/>
    <property type="molecule type" value="Genomic_DNA"/>
</dbReference>
<keyword evidence="2" id="KW-1185">Reference proteome</keyword>
<dbReference type="AlphaFoldDB" id="A0A4Y7J980"/>
<evidence type="ECO:0000313" key="1">
    <source>
        <dbReference type="EMBL" id="RZC56612.1"/>
    </source>
</evidence>
<gene>
    <name evidence="1" type="ORF">C5167_015469</name>
</gene>
<sequence>MALLILPAPGVLKRIDSHIASVSLLRLFIFPSGEQLSALYSAEVERKLLQVIMLC</sequence>
<dbReference type="Proteomes" id="UP000316621">
    <property type="component" value="Chromosome 3"/>
</dbReference>
<name>A0A4Y7J980_PAPSO</name>
<protein>
    <submittedName>
        <fullName evidence="1">Uncharacterized protein</fullName>
    </submittedName>
</protein>
<organism evidence="1 2">
    <name type="scientific">Papaver somniferum</name>
    <name type="common">Opium poppy</name>
    <dbReference type="NCBI Taxonomy" id="3469"/>
    <lineage>
        <taxon>Eukaryota</taxon>
        <taxon>Viridiplantae</taxon>
        <taxon>Streptophyta</taxon>
        <taxon>Embryophyta</taxon>
        <taxon>Tracheophyta</taxon>
        <taxon>Spermatophyta</taxon>
        <taxon>Magnoliopsida</taxon>
        <taxon>Ranunculales</taxon>
        <taxon>Papaveraceae</taxon>
        <taxon>Papaveroideae</taxon>
        <taxon>Papaver</taxon>
    </lineage>
</organism>